<feature type="region of interest" description="Disordered" evidence="1">
    <location>
        <begin position="219"/>
        <end position="276"/>
    </location>
</feature>
<dbReference type="EMBL" id="JABCIY010000246">
    <property type="protein sequence ID" value="KAF7186790.1"/>
    <property type="molecule type" value="Genomic_DNA"/>
</dbReference>
<protein>
    <submittedName>
        <fullName evidence="3">Uncharacterized protein</fullName>
    </submittedName>
</protein>
<keyword evidence="2" id="KW-0812">Transmembrane</keyword>
<dbReference type="Proteomes" id="UP000660729">
    <property type="component" value="Unassembled WGS sequence"/>
</dbReference>
<keyword evidence="4" id="KW-1185">Reference proteome</keyword>
<keyword evidence="2" id="KW-0472">Membrane</keyword>
<reference evidence="3" key="1">
    <citation type="submission" date="2020-04" db="EMBL/GenBank/DDBJ databases">
        <title>Draft genome resource of the tomato pathogen Pseudocercospora fuligena.</title>
        <authorList>
            <person name="Zaccaron A."/>
        </authorList>
    </citation>
    <scope>NUCLEOTIDE SEQUENCE</scope>
    <source>
        <strain evidence="3">PF001</strain>
    </source>
</reference>
<evidence type="ECO:0000256" key="1">
    <source>
        <dbReference type="SAM" id="MobiDB-lite"/>
    </source>
</evidence>
<comment type="caution">
    <text evidence="3">The sequence shown here is derived from an EMBL/GenBank/DDBJ whole genome shotgun (WGS) entry which is preliminary data.</text>
</comment>
<gene>
    <name evidence="3" type="ORF">HII31_11887</name>
</gene>
<sequence>MSSSARNCYFPDGNIAPYATPCNASAEVSHCFQENDACVSNGYCFQQGTDPGTWNNRMARGSCTDQTFNDSRCPQHCKDDFSEGNMPLWMPDSQVNFSMFCCYSNDYDIETNTCGKTDLGSRQPFELAPGQFIYNRDLGLTDPVSAAETLTRTVLVTVSPTSNATISAARNSNSSAKIAAISTGAVLGTLLFASILAIILLTSRLKGLRKAHDEAKKDLQASRAIQDTQMSQAQKHGDTEHIHEISSHTQRVEFPAGEDPVEIEARPPELSAYDQH</sequence>
<accession>A0A8H6VD17</accession>
<organism evidence="3 4">
    <name type="scientific">Pseudocercospora fuligena</name>
    <dbReference type="NCBI Taxonomy" id="685502"/>
    <lineage>
        <taxon>Eukaryota</taxon>
        <taxon>Fungi</taxon>
        <taxon>Dikarya</taxon>
        <taxon>Ascomycota</taxon>
        <taxon>Pezizomycotina</taxon>
        <taxon>Dothideomycetes</taxon>
        <taxon>Dothideomycetidae</taxon>
        <taxon>Mycosphaerellales</taxon>
        <taxon>Mycosphaerellaceae</taxon>
        <taxon>Pseudocercospora</taxon>
    </lineage>
</organism>
<feature type="transmembrane region" description="Helical" evidence="2">
    <location>
        <begin position="178"/>
        <end position="201"/>
    </location>
</feature>
<feature type="compositionally biased region" description="Basic and acidic residues" evidence="1">
    <location>
        <begin position="235"/>
        <end position="246"/>
    </location>
</feature>
<keyword evidence="2" id="KW-1133">Transmembrane helix</keyword>
<evidence type="ECO:0000313" key="3">
    <source>
        <dbReference type="EMBL" id="KAF7186790.1"/>
    </source>
</evidence>
<dbReference type="OrthoDB" id="3912985at2759"/>
<feature type="compositionally biased region" description="Polar residues" evidence="1">
    <location>
        <begin position="223"/>
        <end position="234"/>
    </location>
</feature>
<name>A0A8H6VD17_9PEZI</name>
<dbReference type="AlphaFoldDB" id="A0A8H6VD17"/>
<evidence type="ECO:0000313" key="4">
    <source>
        <dbReference type="Proteomes" id="UP000660729"/>
    </source>
</evidence>
<proteinExistence type="predicted"/>
<evidence type="ECO:0000256" key="2">
    <source>
        <dbReference type="SAM" id="Phobius"/>
    </source>
</evidence>